<evidence type="ECO:0000256" key="1">
    <source>
        <dbReference type="SAM" id="Phobius"/>
    </source>
</evidence>
<feature type="transmembrane region" description="Helical" evidence="1">
    <location>
        <begin position="21"/>
        <end position="43"/>
    </location>
</feature>
<evidence type="ECO:0000313" key="2">
    <source>
        <dbReference type="EMBL" id="QBD76750.1"/>
    </source>
</evidence>
<feature type="transmembrane region" description="Helical" evidence="1">
    <location>
        <begin position="98"/>
        <end position="119"/>
    </location>
</feature>
<dbReference type="InterPro" id="IPR025058">
    <property type="entry name" value="DUF3995"/>
</dbReference>
<proteinExistence type="predicted"/>
<feature type="transmembrane region" description="Helical" evidence="1">
    <location>
        <begin position="63"/>
        <end position="86"/>
    </location>
</feature>
<dbReference type="AlphaFoldDB" id="A0A4P6JNQ4"/>
<dbReference type="EMBL" id="CP035758">
    <property type="protein sequence ID" value="QBD76750.1"/>
    <property type="molecule type" value="Genomic_DNA"/>
</dbReference>
<organism evidence="2 3">
    <name type="scientific">Ktedonosporobacter rubrisoli</name>
    <dbReference type="NCBI Taxonomy" id="2509675"/>
    <lineage>
        <taxon>Bacteria</taxon>
        <taxon>Bacillati</taxon>
        <taxon>Chloroflexota</taxon>
        <taxon>Ktedonobacteria</taxon>
        <taxon>Ktedonobacterales</taxon>
        <taxon>Ktedonosporobacteraceae</taxon>
        <taxon>Ktedonosporobacter</taxon>
    </lineage>
</organism>
<protein>
    <submittedName>
        <fullName evidence="2">DUF3995 domain-containing protein</fullName>
    </submittedName>
</protein>
<sequence>MKRISGDQASSTISTSSWRMAWIEYLTCIWALLFAVVHIYWVMGGTAGLVVPAGKTTVLAAGGPLLAIDIAAIPLCIIAGVIALALVQTWSRIIPRWIWLTTAWGAGVVLSLRALVGLIQDAIDIISHGTLDPMYAYDLWFLIGGLLFIVIAWRAGRR</sequence>
<feature type="transmembrane region" description="Helical" evidence="1">
    <location>
        <begin position="139"/>
        <end position="156"/>
    </location>
</feature>
<evidence type="ECO:0000313" key="3">
    <source>
        <dbReference type="Proteomes" id="UP000290365"/>
    </source>
</evidence>
<keyword evidence="1" id="KW-0472">Membrane</keyword>
<dbReference type="KEGG" id="kbs:EPA93_12335"/>
<dbReference type="RefSeq" id="WP_129887814.1">
    <property type="nucleotide sequence ID" value="NZ_CP035758.1"/>
</dbReference>
<dbReference type="Pfam" id="PF13160">
    <property type="entry name" value="DUF3995"/>
    <property type="match status" value="1"/>
</dbReference>
<keyword evidence="3" id="KW-1185">Reference proteome</keyword>
<keyword evidence="1" id="KW-1133">Transmembrane helix</keyword>
<keyword evidence="1" id="KW-0812">Transmembrane</keyword>
<name>A0A4P6JNQ4_KTERU</name>
<gene>
    <name evidence="2" type="ORF">EPA93_12335</name>
</gene>
<accession>A0A4P6JNQ4</accession>
<dbReference type="OrthoDB" id="4181710at2"/>
<dbReference type="Proteomes" id="UP000290365">
    <property type="component" value="Chromosome"/>
</dbReference>
<reference evidence="2 3" key="1">
    <citation type="submission" date="2019-01" db="EMBL/GenBank/DDBJ databases">
        <title>Ktedonosporobacter rubrisoli SCAWS-G2.</title>
        <authorList>
            <person name="Huang Y."/>
            <person name="Yan B."/>
        </authorList>
    </citation>
    <scope>NUCLEOTIDE SEQUENCE [LARGE SCALE GENOMIC DNA]</scope>
    <source>
        <strain evidence="2 3">SCAWS-G2</strain>
    </source>
</reference>